<evidence type="ECO:0000256" key="12">
    <source>
        <dbReference type="ARBA" id="ARBA00023015"/>
    </source>
</evidence>
<dbReference type="Gene3D" id="2.30.30.140">
    <property type="match status" value="2"/>
</dbReference>
<protein>
    <recommendedName>
        <fullName evidence="23">Histone-lysine N-methyltransferase eggless</fullName>
    </recommendedName>
</protein>
<feature type="domain" description="Post-SET" evidence="19">
    <location>
        <begin position="993"/>
        <end position="1009"/>
    </location>
</feature>
<accession>E9HRD0</accession>
<dbReference type="GO" id="GO:0008270">
    <property type="term" value="F:zinc ion binding"/>
    <property type="evidence" value="ECO:0007669"/>
    <property type="project" value="InterPro"/>
</dbReference>
<evidence type="ECO:0000259" key="19">
    <source>
        <dbReference type="PROSITE" id="PS50868"/>
    </source>
</evidence>
<evidence type="ECO:0000256" key="8">
    <source>
        <dbReference type="ARBA" id="ARBA00022723"/>
    </source>
</evidence>
<evidence type="ECO:0000256" key="6">
    <source>
        <dbReference type="ARBA" id="ARBA00022679"/>
    </source>
</evidence>
<feature type="region of interest" description="Disordered" evidence="16">
    <location>
        <begin position="851"/>
        <end position="907"/>
    </location>
</feature>
<dbReference type="SMART" id="SM00317">
    <property type="entry name" value="SET"/>
    <property type="match status" value="1"/>
</dbReference>
<evidence type="ECO:0008006" key="23">
    <source>
        <dbReference type="Google" id="ProtNLM"/>
    </source>
</evidence>
<dbReference type="GO" id="GO:0032259">
    <property type="term" value="P:methylation"/>
    <property type="evidence" value="ECO:0007669"/>
    <property type="project" value="UniProtKB-KW"/>
</dbReference>
<dbReference type="STRING" id="6669.E9HRD0"/>
<dbReference type="GO" id="GO:0046974">
    <property type="term" value="F:histone H3K9 methyltransferase activity"/>
    <property type="evidence" value="ECO:0000318"/>
    <property type="project" value="GO_Central"/>
</dbReference>
<dbReference type="InterPro" id="IPR001214">
    <property type="entry name" value="SET_dom"/>
</dbReference>
<proteinExistence type="predicted"/>
<name>E9HRD0_DAPPU</name>
<dbReference type="PhylomeDB" id="E9HRD0"/>
<dbReference type="PANTHER" id="PTHR46024:SF1">
    <property type="entry name" value="HISTONE-LYSINE N-METHYLTRANSFERASE EGGLESS"/>
    <property type="match status" value="1"/>
</dbReference>
<organism evidence="21 22">
    <name type="scientific">Daphnia pulex</name>
    <name type="common">Water flea</name>
    <dbReference type="NCBI Taxonomy" id="6669"/>
    <lineage>
        <taxon>Eukaryota</taxon>
        <taxon>Metazoa</taxon>
        <taxon>Ecdysozoa</taxon>
        <taxon>Arthropoda</taxon>
        <taxon>Crustacea</taxon>
        <taxon>Branchiopoda</taxon>
        <taxon>Diplostraca</taxon>
        <taxon>Cladocera</taxon>
        <taxon>Anomopoda</taxon>
        <taxon>Daphniidae</taxon>
        <taxon>Daphnia</taxon>
    </lineage>
</organism>
<dbReference type="eggNOG" id="KOG1141">
    <property type="taxonomic scope" value="Eukaryota"/>
</dbReference>
<dbReference type="InterPro" id="IPR046341">
    <property type="entry name" value="SET_dom_sf"/>
</dbReference>
<keyword evidence="15" id="KW-0539">Nucleus</keyword>
<evidence type="ECO:0000256" key="7">
    <source>
        <dbReference type="ARBA" id="ARBA00022691"/>
    </source>
</evidence>
<dbReference type="Pfam" id="PF00856">
    <property type="entry name" value="SET"/>
    <property type="match status" value="1"/>
</dbReference>
<dbReference type="Proteomes" id="UP000000305">
    <property type="component" value="Unassembled WGS sequence"/>
</dbReference>
<dbReference type="PANTHER" id="PTHR46024">
    <property type="entry name" value="HISTONE-LYSINE N-METHYLTRANSFERASE EGGLESS"/>
    <property type="match status" value="1"/>
</dbReference>
<keyword evidence="4" id="KW-0678">Repressor</keyword>
<dbReference type="OMA" id="LLCCDCE"/>
<dbReference type="InterPro" id="IPR051516">
    <property type="entry name" value="SETDB_methyltransferase"/>
</dbReference>
<evidence type="ECO:0000259" key="20">
    <source>
        <dbReference type="PROSITE" id="PS50982"/>
    </source>
</evidence>
<dbReference type="FunCoup" id="E9HRD0">
    <property type="interactions" value="1498"/>
</dbReference>
<evidence type="ECO:0000256" key="4">
    <source>
        <dbReference type="ARBA" id="ARBA00022491"/>
    </source>
</evidence>
<keyword evidence="7" id="KW-0949">S-adenosyl-L-methionine</keyword>
<evidence type="ECO:0000256" key="15">
    <source>
        <dbReference type="ARBA" id="ARBA00023242"/>
    </source>
</evidence>
<keyword evidence="14" id="KW-0804">Transcription</keyword>
<dbReference type="CDD" id="cd21181">
    <property type="entry name" value="Tudor_SETDB1_rpt2"/>
    <property type="match status" value="1"/>
</dbReference>
<dbReference type="OrthoDB" id="5792673at2759"/>
<keyword evidence="6" id="KW-0808">Transferase</keyword>
<dbReference type="Gene3D" id="2.170.270.10">
    <property type="entry name" value="SET domain"/>
    <property type="match status" value="1"/>
</dbReference>
<feature type="domain" description="SET" evidence="17">
    <location>
        <begin position="777"/>
        <end position="984"/>
    </location>
</feature>
<dbReference type="AlphaFoldDB" id="E9HRD0"/>
<comment type="subcellular location">
    <subcellularLocation>
        <location evidence="2">Chromosome</location>
    </subcellularLocation>
    <subcellularLocation>
        <location evidence="1">Nucleus</location>
    </subcellularLocation>
</comment>
<evidence type="ECO:0000256" key="1">
    <source>
        <dbReference type="ARBA" id="ARBA00004123"/>
    </source>
</evidence>
<dbReference type="SMART" id="SM00391">
    <property type="entry name" value="MBD"/>
    <property type="match status" value="1"/>
</dbReference>
<dbReference type="GO" id="GO:0003677">
    <property type="term" value="F:DNA binding"/>
    <property type="evidence" value="ECO:0007669"/>
    <property type="project" value="InterPro"/>
</dbReference>
<dbReference type="SUPFAM" id="SSF54171">
    <property type="entry name" value="DNA-binding domain"/>
    <property type="match status" value="1"/>
</dbReference>
<evidence type="ECO:0000313" key="21">
    <source>
        <dbReference type="EMBL" id="EFX65681.1"/>
    </source>
</evidence>
<feature type="region of interest" description="Disordered" evidence="16">
    <location>
        <begin position="485"/>
        <end position="531"/>
    </location>
</feature>
<evidence type="ECO:0000256" key="14">
    <source>
        <dbReference type="ARBA" id="ARBA00023163"/>
    </source>
</evidence>
<keyword evidence="13" id="KW-0175">Coiled coil</keyword>
<evidence type="ECO:0000259" key="18">
    <source>
        <dbReference type="PROSITE" id="PS50867"/>
    </source>
</evidence>
<dbReference type="InterPro" id="IPR016177">
    <property type="entry name" value="DNA-bd_dom_sf"/>
</dbReference>
<dbReference type="GO" id="GO:0005694">
    <property type="term" value="C:chromosome"/>
    <property type="evidence" value="ECO:0007669"/>
    <property type="project" value="UniProtKB-SubCell"/>
</dbReference>
<evidence type="ECO:0000256" key="3">
    <source>
        <dbReference type="ARBA" id="ARBA00022454"/>
    </source>
</evidence>
<dbReference type="GO" id="GO:0070828">
    <property type="term" value="P:heterochromatin organization"/>
    <property type="evidence" value="ECO:0000318"/>
    <property type="project" value="GO_Central"/>
</dbReference>
<dbReference type="GO" id="GO:0005634">
    <property type="term" value="C:nucleus"/>
    <property type="evidence" value="ECO:0000318"/>
    <property type="project" value="GO_Central"/>
</dbReference>
<feature type="domain" description="Pre-SET" evidence="18">
    <location>
        <begin position="702"/>
        <end position="774"/>
    </location>
</feature>
<dbReference type="Pfam" id="PF01429">
    <property type="entry name" value="MBD"/>
    <property type="match status" value="1"/>
</dbReference>
<dbReference type="HOGENOM" id="CLU_003279_0_0_1"/>
<dbReference type="InterPro" id="IPR007728">
    <property type="entry name" value="Pre-SET_dom"/>
</dbReference>
<dbReference type="PROSITE" id="PS50982">
    <property type="entry name" value="MBD"/>
    <property type="match status" value="1"/>
</dbReference>
<dbReference type="CDD" id="cd01395">
    <property type="entry name" value="HMT_MBD"/>
    <property type="match status" value="1"/>
</dbReference>
<keyword evidence="22" id="KW-1185">Reference proteome</keyword>
<dbReference type="Pfam" id="PF05033">
    <property type="entry name" value="Pre-SET"/>
    <property type="match status" value="1"/>
</dbReference>
<keyword evidence="8" id="KW-0479">Metal-binding</keyword>
<keyword evidence="5" id="KW-0489">Methyltransferase</keyword>
<dbReference type="Pfam" id="PF18358">
    <property type="entry name" value="Tudor_4"/>
    <property type="match status" value="1"/>
</dbReference>
<evidence type="ECO:0000256" key="16">
    <source>
        <dbReference type="SAM" id="MobiDB-lite"/>
    </source>
</evidence>
<dbReference type="PROSITE" id="PS50868">
    <property type="entry name" value="POST_SET"/>
    <property type="match status" value="1"/>
</dbReference>
<dbReference type="CDD" id="cd10517">
    <property type="entry name" value="SET_SETDB1"/>
    <property type="match status" value="1"/>
</dbReference>
<sequence length="1009" mass="116156">MNTESEKEIRCKTESVFKVCTVCKIKGDKLQVAPYFVCAFFSLETDRVSRVCSKCYGEAENHQSVLVNMLVDHKSVFTGPKKPKNQVEIVDLDDDDVEFLEEHEKSREEVAIEEDVDDVVKYVMDKYCFGEQLNAASLHLHEKCKSVEEELTKLDVSNSEITKHLIALQKELCDPYEPILCHVDSVDIDEEGKVSNHSTTLISSQPVYSCVNKINELPPVGEFIRKPLQLNQPVYAMKDSLLKPWVKGFVLKIKDNSEMPYEVCFENTADKQPRKFPLKYLAYAEPSPVQFVVGARVIAQYVGDNNEFLEPLSYYAGMVAEEAKFLNQERHLVFFDQGYVQYCKHEQIMMVCRSSKDVWHDVYSKSRYFVSSYLNSYPERAMVKLQRGQSIKTELNGFWFNGRVDAVDASMARICFASEKRFEWIYRGSTRFRHLYDLLANEEARKKQGNRRPTRPIHNMSLVHKKKNAPYVEYTGGNVDVCPPAPPSPSLLTSRSSQNGIRAVAKKSTSKVFKSPTALPTSRRKADSSEIDDLNDQVKRHLNVSFQQVYFEPHQCGTECLKEFPYAEGDYKNVNPLSIPLRCGWSREFAAQRKTARTVIVFYRAPCGRRMRNMDELHRYLRITKSELGVDLFCFDSRVNCFREFEPEIVYSRIEDISYGKENVRVSCVNSIDRRYPEHVHYCTERLPREGVNINLDSNFLVCCDCTDDCQDKEKCRCWQLTITSTARGPGGKIFQGAGYEHRRLPVNLVTALYECNSRCACRKTCVNRVAQRPLQLRLQLFRTEKCGWGIRCLDDIPKGQFISVYVGELLTDHDANKFGKEFGDEYLADLNFIELTEGLKEGYESESYQSDVSSLESQSSSDDDWGEPFDSSVSKNSRSRKEAKKTRTEKTTNKSRSRKAVKPIDMDDDKMNGTRDLYGPNENCFVIDARNIGNIGRYFNHSCEPNIFGQNVFIDTHDMRFPWMALFTKEFVRAGTELTWDYGYEVNSIPGRRLDCFCGAKKCRLRLL</sequence>
<evidence type="ECO:0000256" key="13">
    <source>
        <dbReference type="ARBA" id="ARBA00023054"/>
    </source>
</evidence>
<evidence type="ECO:0000256" key="9">
    <source>
        <dbReference type="ARBA" id="ARBA00022737"/>
    </source>
</evidence>
<dbReference type="PROSITE" id="PS50280">
    <property type="entry name" value="SET"/>
    <property type="match status" value="1"/>
</dbReference>
<dbReference type="InParanoid" id="E9HRD0"/>
<dbReference type="Gene3D" id="3.30.890.10">
    <property type="entry name" value="Methyl-cpg-binding Protein 2, Chain A"/>
    <property type="match status" value="1"/>
</dbReference>
<keyword evidence="12" id="KW-0805">Transcription regulation</keyword>
<keyword evidence="11" id="KW-0156">Chromatin regulator</keyword>
<keyword evidence="10" id="KW-0862">Zinc</keyword>
<dbReference type="InterPro" id="IPR047232">
    <property type="entry name" value="SETDB1/2-like_MBD"/>
</dbReference>
<dbReference type="EMBL" id="GL732734">
    <property type="protein sequence ID" value="EFX65681.1"/>
    <property type="molecule type" value="Genomic_DNA"/>
</dbReference>
<dbReference type="InterPro" id="IPR041291">
    <property type="entry name" value="TUDOR_5"/>
</dbReference>
<dbReference type="KEGG" id="dpx:DAPPUDRAFT_303556"/>
<dbReference type="InterPro" id="IPR041292">
    <property type="entry name" value="Tudor_4"/>
</dbReference>
<evidence type="ECO:0000313" key="22">
    <source>
        <dbReference type="Proteomes" id="UP000000305"/>
    </source>
</evidence>
<dbReference type="PROSITE" id="PS50867">
    <property type="entry name" value="PRE_SET"/>
    <property type="match status" value="1"/>
</dbReference>
<dbReference type="InterPro" id="IPR001739">
    <property type="entry name" value="Methyl_CpG_DNA-bd"/>
</dbReference>
<feature type="compositionally biased region" description="Low complexity" evidence="16">
    <location>
        <begin position="851"/>
        <end position="861"/>
    </location>
</feature>
<reference evidence="21 22" key="1">
    <citation type="journal article" date="2011" name="Science">
        <title>The ecoresponsive genome of Daphnia pulex.</title>
        <authorList>
            <person name="Colbourne J.K."/>
            <person name="Pfrender M.E."/>
            <person name="Gilbert D."/>
            <person name="Thomas W.K."/>
            <person name="Tucker A."/>
            <person name="Oakley T.H."/>
            <person name="Tokishita S."/>
            <person name="Aerts A."/>
            <person name="Arnold G.J."/>
            <person name="Basu M.K."/>
            <person name="Bauer D.J."/>
            <person name="Caceres C.E."/>
            <person name="Carmel L."/>
            <person name="Casola C."/>
            <person name="Choi J.H."/>
            <person name="Detter J.C."/>
            <person name="Dong Q."/>
            <person name="Dusheyko S."/>
            <person name="Eads B.D."/>
            <person name="Frohlich T."/>
            <person name="Geiler-Samerotte K.A."/>
            <person name="Gerlach D."/>
            <person name="Hatcher P."/>
            <person name="Jogdeo S."/>
            <person name="Krijgsveld J."/>
            <person name="Kriventseva E.V."/>
            <person name="Kultz D."/>
            <person name="Laforsch C."/>
            <person name="Lindquist E."/>
            <person name="Lopez J."/>
            <person name="Manak J.R."/>
            <person name="Muller J."/>
            <person name="Pangilinan J."/>
            <person name="Patwardhan R.P."/>
            <person name="Pitluck S."/>
            <person name="Pritham E.J."/>
            <person name="Rechtsteiner A."/>
            <person name="Rho M."/>
            <person name="Rogozin I.B."/>
            <person name="Sakarya O."/>
            <person name="Salamov A."/>
            <person name="Schaack S."/>
            <person name="Shapiro H."/>
            <person name="Shiga Y."/>
            <person name="Skalitzky C."/>
            <person name="Smith Z."/>
            <person name="Souvorov A."/>
            <person name="Sung W."/>
            <person name="Tang Z."/>
            <person name="Tsuchiya D."/>
            <person name="Tu H."/>
            <person name="Vos H."/>
            <person name="Wang M."/>
            <person name="Wolf Y.I."/>
            <person name="Yamagata H."/>
            <person name="Yamada T."/>
            <person name="Ye Y."/>
            <person name="Shaw J.R."/>
            <person name="Andrews J."/>
            <person name="Crease T.J."/>
            <person name="Tang H."/>
            <person name="Lucas S.M."/>
            <person name="Robertson H.M."/>
            <person name="Bork P."/>
            <person name="Koonin E.V."/>
            <person name="Zdobnov E.M."/>
            <person name="Grigoriev I.V."/>
            <person name="Lynch M."/>
            <person name="Boore J.L."/>
        </authorList>
    </citation>
    <scope>NUCLEOTIDE SEQUENCE [LARGE SCALE GENOMIC DNA]</scope>
</reference>
<evidence type="ECO:0000256" key="5">
    <source>
        <dbReference type="ARBA" id="ARBA00022603"/>
    </source>
</evidence>
<keyword evidence="9" id="KW-0677">Repeat</keyword>
<evidence type="ECO:0000256" key="10">
    <source>
        <dbReference type="ARBA" id="ARBA00022833"/>
    </source>
</evidence>
<feature type="domain" description="MBD" evidence="20">
    <location>
        <begin position="571"/>
        <end position="640"/>
    </location>
</feature>
<dbReference type="GO" id="GO:0010629">
    <property type="term" value="P:negative regulation of gene expression"/>
    <property type="evidence" value="ECO:0000318"/>
    <property type="project" value="GO_Central"/>
</dbReference>
<dbReference type="Pfam" id="PF18359">
    <property type="entry name" value="Tudor_5"/>
    <property type="match status" value="1"/>
</dbReference>
<evidence type="ECO:0000256" key="11">
    <source>
        <dbReference type="ARBA" id="ARBA00022853"/>
    </source>
</evidence>
<gene>
    <name evidence="21" type="ORF">DAPPUDRAFT_303556</name>
</gene>
<dbReference type="SMART" id="SM00468">
    <property type="entry name" value="PreSET"/>
    <property type="match status" value="1"/>
</dbReference>
<keyword evidence="3" id="KW-0158">Chromosome</keyword>
<dbReference type="InterPro" id="IPR003616">
    <property type="entry name" value="Post-SET_dom"/>
</dbReference>
<evidence type="ECO:0000259" key="17">
    <source>
        <dbReference type="PROSITE" id="PS50280"/>
    </source>
</evidence>
<evidence type="ECO:0000256" key="2">
    <source>
        <dbReference type="ARBA" id="ARBA00004286"/>
    </source>
</evidence>
<dbReference type="SUPFAM" id="SSF82199">
    <property type="entry name" value="SET domain"/>
    <property type="match status" value="1"/>
</dbReference>